<dbReference type="CDD" id="cd09839">
    <property type="entry name" value="M1_like_TAF2"/>
    <property type="match status" value="1"/>
</dbReference>
<dbReference type="Gene3D" id="1.10.390.10">
    <property type="entry name" value="Neutral Protease Domain 2"/>
    <property type="match status" value="1"/>
</dbReference>
<evidence type="ECO:0000256" key="2">
    <source>
        <dbReference type="ARBA" id="ARBA00010937"/>
    </source>
</evidence>
<feature type="compositionally biased region" description="Polar residues" evidence="9">
    <location>
        <begin position="248"/>
        <end position="263"/>
    </location>
</feature>
<evidence type="ECO:0000256" key="8">
    <source>
        <dbReference type="ARBA" id="ARBA00076306"/>
    </source>
</evidence>
<evidence type="ECO:0000256" key="9">
    <source>
        <dbReference type="SAM" id="MobiDB-lite"/>
    </source>
</evidence>
<comment type="function">
    <text evidence="7">Functions as a component of the DNA-binding general transcription factor complex TFIID. Binding of TFIID to a promoter (with or without TATA element) is the initial step in pre-initiation complex (PIC) formation. TFIID plays a key role in the regulation of gene expression by RNA polymerase II through different activities such as transcription activator interaction, core promoter recognition and selectivity, TFIIA and TFIIB interaction, chromatin modification (histone acetylation by TAF1), facilitation of DNA opening and initiation of transcription.</text>
</comment>
<feature type="compositionally biased region" description="Pro residues" evidence="9">
    <location>
        <begin position="1312"/>
        <end position="1322"/>
    </location>
</feature>
<dbReference type="InterPro" id="IPR042097">
    <property type="entry name" value="Aminopeptidase_N-like_N_sf"/>
</dbReference>
<comment type="subcellular location">
    <subcellularLocation>
        <location evidence="1">Nucleus</location>
    </subcellularLocation>
</comment>
<dbReference type="GO" id="GO:0000976">
    <property type="term" value="F:transcription cis-regulatory region binding"/>
    <property type="evidence" value="ECO:0007669"/>
    <property type="project" value="TreeGrafter"/>
</dbReference>
<feature type="domain" description="Transcription initiation factor TFIID subunit 2 Ig-like" evidence="10">
    <location>
        <begin position="598"/>
        <end position="790"/>
    </location>
</feature>
<dbReference type="OrthoDB" id="308861at2759"/>
<evidence type="ECO:0000313" key="12">
    <source>
        <dbReference type="EMBL" id="KAF2146667.1"/>
    </source>
</evidence>
<feature type="compositionally biased region" description="Low complexity" evidence="9">
    <location>
        <begin position="1429"/>
        <end position="1438"/>
    </location>
</feature>
<feature type="compositionally biased region" description="Pro residues" evidence="9">
    <location>
        <begin position="1287"/>
        <end position="1300"/>
    </location>
</feature>
<gene>
    <name evidence="12" type="ORF">K452DRAFT_314912</name>
</gene>
<evidence type="ECO:0000256" key="4">
    <source>
        <dbReference type="ARBA" id="ARBA00023015"/>
    </source>
</evidence>
<protein>
    <recommendedName>
        <fullName evidence="3">Transcription initiation factor TFIID subunit 2</fullName>
    </recommendedName>
    <alternativeName>
        <fullName evidence="8">TBP-associated factor 2</fullName>
    </alternativeName>
</protein>
<accession>A0A6A6BV29</accession>
<feature type="compositionally biased region" description="Basic and acidic residues" evidence="9">
    <location>
        <begin position="1439"/>
        <end position="1450"/>
    </location>
</feature>
<dbReference type="SUPFAM" id="SSF63737">
    <property type="entry name" value="Leukotriene A4 hydrolase N-terminal domain"/>
    <property type="match status" value="1"/>
</dbReference>
<dbReference type="Pfam" id="PF25316">
    <property type="entry name" value="TAF2_3rd"/>
    <property type="match status" value="1"/>
</dbReference>
<sequence length="1549" mass="172897">MPGPFDPSAASAATAPPPPGLGFSVYSEKVDLDVDFAERTLSGRAEITVQPHSKGLKHVKLNLRQAHVKQVQVEGRMAEFRHDDPHSHIYLSERSTVHHHRILRQKVEKHLEGECDDDLVLKIPDKVQIRELGAFTAESQNLMGFGSLVETPALRTIDDNGPVLTPLKIVIDYEIKNFRDGLHFVGLEEGDTRYPHVYTRNTQFPGTASCLFPCVDDGSSRCVWDISIRYPRTLGDIYRNAASLPLTNSANGVPTPPLTQANGLPNGVSHDSDVPMPDVDENPLDLSEEDKALELSVICSGDMTDDIVDPKDPSHKTVTFSCASSVAPQHIAFAIGPFEHVDLSDLRESDDDEMMGQAAIRVHGFCLPGRNDEVRNTCMALAKATDHFSKTYISYPFTSYKVIFVDDLTPDIAHAASLSLCSNSLLFPEDIMDPLIPVTRKLVHALASQWIGVNVIPKGPQDWWVIYAVSHFMADDFMEQLCGRNEHRFRMKTMADKVVQLDANRPSLQDLGEYLALDPSEVEFMELKAPLVMFILNQKIKRMAKMGVAKVIYKVLLQAKTGKLQNGTISTEDFTGIVDKYLESKPIPDFWRQWVYGAGCPHFFVTQRFNKKKSVIEFAIRQTQGEKGDDLDDFGQEVKDLDPTSFMKEIKEGNSSMEKKKPKRVFTGAMTITVHEADGTPYDHVVPIHDSTTRFDAPYNTKYTRLKRSRRQKERAAAAAGIDISGDGEVQDDVLLYCLGDILDAEQDVQTWKFADWSPEDENAMNQENYEWIRMDADFEWICKITFAQPHYMYVSQLQQDPDVVAQVESVQYLMSQRPHPLISTILTRTLMDHRYFHGVRTMAADGIARCAVPFGPEIHNIGLFHLQKAFQELFCLPDSPMVRSNDFSNRNQYLVQCAIPRAIAKFHDENGKGHMLAKRWILDKLKFNDNSHNEFSDCHYVATLLSCLAEVLKNDKKTNNLAQDEFDFMDEQDITEFQKDAMNEIERHRRLDEWIPSYQNVITGTALHCQQLLMENGIVPRQAVDFLQYTKPGAADFVRLKAMECLVELDMLLSPTILKFLFYTMAYDPSPYVREQVYHMIGRGLGKIAIGKKEQEEKAPAVEDGGLVIEQEVSTEVRQAIKERTQTIAGARKALKAELENNQVLKDALRKALTSPSVGLQEWGRILELCQLLFEPKFDLVVAIKYPKYWSVRHLGKGKLTFSRSQKLRTKPLNKIKGEQALLRKSTEKRRRSSVADAPQAKRPHVGPSAPPKPNGLPSLKLNLGGVKKEPSAPASATTPSAAPIVKPPTPSVPAPPKIQSPFPKNVNPFAKPPTPSPRPTPDSNAPPKKRRKMVRFKVNPQSLASILRKPPAPTIPRPPKVHSSLNGSIRPSHPQQRPLGQQSKPRPESRPESRTEARPDSRPASRTEMRPEARSESRPLPRPIGAPSASRPVSSRPESRLDRPDSRPVSRPASRPASPAVGHRPSPSPHMQRPPSVNTQRAPSSGIPRPNPISKPAAQPIRQPSAGSPASTTTPAGSPPVSAGGEGKPKLSLKLKLGKPKPPADSR</sequence>
<dbReference type="InterPro" id="IPR057345">
    <property type="entry name" value="Ig-like_TAF2"/>
</dbReference>
<dbReference type="GO" id="GO:0016251">
    <property type="term" value="F:RNA polymerase II general transcription initiation factor activity"/>
    <property type="evidence" value="ECO:0007669"/>
    <property type="project" value="TreeGrafter"/>
</dbReference>
<dbReference type="GeneID" id="54301308"/>
<dbReference type="RefSeq" id="XP_033402376.1">
    <property type="nucleotide sequence ID" value="XM_033543811.1"/>
</dbReference>
<evidence type="ECO:0000256" key="6">
    <source>
        <dbReference type="ARBA" id="ARBA00023242"/>
    </source>
</evidence>
<keyword evidence="13" id="KW-1185">Reference proteome</keyword>
<feature type="compositionally biased region" description="Polar residues" evidence="9">
    <location>
        <begin position="1365"/>
        <end position="1386"/>
    </location>
</feature>
<feature type="compositionally biased region" description="Basic and acidic residues" evidence="9">
    <location>
        <begin position="1387"/>
        <end position="1421"/>
    </location>
</feature>
<evidence type="ECO:0000259" key="10">
    <source>
        <dbReference type="Pfam" id="PF25316"/>
    </source>
</evidence>
<keyword evidence="4" id="KW-0805">Transcription regulation</keyword>
<feature type="compositionally biased region" description="Low complexity" evidence="9">
    <location>
        <begin position="1273"/>
        <end position="1286"/>
    </location>
</feature>
<dbReference type="GO" id="GO:0006367">
    <property type="term" value="P:transcription initiation at RNA polymerase II promoter"/>
    <property type="evidence" value="ECO:0007669"/>
    <property type="project" value="TreeGrafter"/>
</dbReference>
<evidence type="ECO:0000256" key="3">
    <source>
        <dbReference type="ARBA" id="ARBA00017363"/>
    </source>
</evidence>
<feature type="region of interest" description="Disordered" evidence="9">
    <location>
        <begin position="1219"/>
        <end position="1549"/>
    </location>
</feature>
<evidence type="ECO:0000256" key="1">
    <source>
        <dbReference type="ARBA" id="ARBA00004123"/>
    </source>
</evidence>
<dbReference type="GO" id="GO:0005669">
    <property type="term" value="C:transcription factor TFIID complex"/>
    <property type="evidence" value="ECO:0007669"/>
    <property type="project" value="InterPro"/>
</dbReference>
<feature type="compositionally biased region" description="Low complexity" evidence="9">
    <location>
        <begin position="1451"/>
        <end position="1463"/>
    </location>
</feature>
<feature type="region of interest" description="Disordered" evidence="9">
    <location>
        <begin position="248"/>
        <end position="280"/>
    </location>
</feature>
<proteinExistence type="inferred from homology"/>
<feature type="domain" description="Transcription initiation factor TFIID subunit 2 TPR repeats" evidence="11">
    <location>
        <begin position="792"/>
        <end position="1083"/>
    </location>
</feature>
<dbReference type="FunFam" id="1.10.390.10:FF:000011">
    <property type="entry name" value="Transcription initiation factor TFIID subunit"/>
    <property type="match status" value="1"/>
</dbReference>
<dbReference type="InterPro" id="IPR057991">
    <property type="entry name" value="TPR_TAF2_C"/>
</dbReference>
<feature type="compositionally biased region" description="Low complexity" evidence="9">
    <location>
        <begin position="1506"/>
        <end position="1525"/>
    </location>
</feature>
<dbReference type="PANTHER" id="PTHR15137:SF9">
    <property type="entry name" value="TRANSCRIPTION INITIATION FACTOR TFIID SUBUNIT 2"/>
    <property type="match status" value="1"/>
</dbReference>
<dbReference type="InterPro" id="IPR027268">
    <property type="entry name" value="Peptidase_M4/M1_CTD_sf"/>
</dbReference>
<comment type="similarity">
    <text evidence="2">Belongs to the TAF2 family.</text>
</comment>
<evidence type="ECO:0000259" key="11">
    <source>
        <dbReference type="Pfam" id="PF25577"/>
    </source>
</evidence>
<organism evidence="12 13">
    <name type="scientific">Aplosporella prunicola CBS 121167</name>
    <dbReference type="NCBI Taxonomy" id="1176127"/>
    <lineage>
        <taxon>Eukaryota</taxon>
        <taxon>Fungi</taxon>
        <taxon>Dikarya</taxon>
        <taxon>Ascomycota</taxon>
        <taxon>Pezizomycotina</taxon>
        <taxon>Dothideomycetes</taxon>
        <taxon>Dothideomycetes incertae sedis</taxon>
        <taxon>Botryosphaeriales</taxon>
        <taxon>Aplosporellaceae</taxon>
        <taxon>Aplosporella</taxon>
    </lineage>
</organism>
<dbReference type="Gene3D" id="2.60.40.1730">
    <property type="entry name" value="tricorn interacting facor f3 domain"/>
    <property type="match status" value="1"/>
</dbReference>
<reference evidence="12" key="1">
    <citation type="journal article" date="2020" name="Stud. Mycol.">
        <title>101 Dothideomycetes genomes: a test case for predicting lifestyles and emergence of pathogens.</title>
        <authorList>
            <person name="Haridas S."/>
            <person name="Albert R."/>
            <person name="Binder M."/>
            <person name="Bloem J."/>
            <person name="Labutti K."/>
            <person name="Salamov A."/>
            <person name="Andreopoulos B."/>
            <person name="Baker S."/>
            <person name="Barry K."/>
            <person name="Bills G."/>
            <person name="Bluhm B."/>
            <person name="Cannon C."/>
            <person name="Castanera R."/>
            <person name="Culley D."/>
            <person name="Daum C."/>
            <person name="Ezra D."/>
            <person name="Gonzalez J."/>
            <person name="Henrissat B."/>
            <person name="Kuo A."/>
            <person name="Liang C."/>
            <person name="Lipzen A."/>
            <person name="Lutzoni F."/>
            <person name="Magnuson J."/>
            <person name="Mondo S."/>
            <person name="Nolan M."/>
            <person name="Ohm R."/>
            <person name="Pangilinan J."/>
            <person name="Park H.-J."/>
            <person name="Ramirez L."/>
            <person name="Alfaro M."/>
            <person name="Sun H."/>
            <person name="Tritt A."/>
            <person name="Yoshinaga Y."/>
            <person name="Zwiers L.-H."/>
            <person name="Turgeon B."/>
            <person name="Goodwin S."/>
            <person name="Spatafora J."/>
            <person name="Crous P."/>
            <person name="Grigoriev I."/>
        </authorList>
    </citation>
    <scope>NUCLEOTIDE SEQUENCE</scope>
    <source>
        <strain evidence="12">CBS 121167</strain>
    </source>
</reference>
<keyword evidence="5" id="KW-0804">Transcription</keyword>
<dbReference type="Pfam" id="PF25577">
    <property type="entry name" value="TPR_TAF2_C"/>
    <property type="match status" value="1"/>
</dbReference>
<dbReference type="InterPro" id="IPR037813">
    <property type="entry name" value="TAF2"/>
</dbReference>
<dbReference type="SUPFAM" id="SSF55486">
    <property type="entry name" value="Metalloproteases ('zincins'), catalytic domain"/>
    <property type="match status" value="1"/>
</dbReference>
<dbReference type="Proteomes" id="UP000799438">
    <property type="component" value="Unassembled WGS sequence"/>
</dbReference>
<dbReference type="GO" id="GO:0003682">
    <property type="term" value="F:chromatin binding"/>
    <property type="evidence" value="ECO:0007669"/>
    <property type="project" value="TreeGrafter"/>
</dbReference>
<name>A0A6A6BV29_9PEZI</name>
<evidence type="ECO:0000256" key="5">
    <source>
        <dbReference type="ARBA" id="ARBA00023163"/>
    </source>
</evidence>
<keyword evidence="6" id="KW-0539">Nucleus</keyword>
<dbReference type="PANTHER" id="PTHR15137">
    <property type="entry name" value="TRANSCRIPTION INITIATION FACTOR TFIID"/>
    <property type="match status" value="1"/>
</dbReference>
<evidence type="ECO:0000256" key="7">
    <source>
        <dbReference type="ARBA" id="ARBA00025346"/>
    </source>
</evidence>
<evidence type="ECO:0000313" key="13">
    <source>
        <dbReference type="Proteomes" id="UP000799438"/>
    </source>
</evidence>
<dbReference type="EMBL" id="ML995475">
    <property type="protein sequence ID" value="KAF2146667.1"/>
    <property type="molecule type" value="Genomic_DNA"/>
</dbReference>